<sequence>MNNQTILFNFLNHLSLHNQPFVLRHNGKPPEWDDEALHQEAYNYNSELYALFSVTETVTPEQRLRILFQLLKASRKGFSHNLRLTLESVTNFLLTILHPDKVLTVFLALKRVRANHKHTTRAILKYIFEHSQSLDMIVCRRPAIVDCLEHALGKNVARACAKIISLGGDETYLNQNLFRFINDRERVKTILQLLYRYQGLQTTTGDYRKLHKNYVQILDNQQQRPKTVTATNRGDIAATIVHLYRGGQSEQLMEAVDNYVNQAAAKLPRFDKTLALVFDASASTKSYGDREYCCLAQSVALKLVLEKCCNKVKVYQVGGTVDELPIPQGYSDIATSVLDAVKGNPDVIAIVSDGYENLYPGDLSRVVASLPQIGIETPIVFCHSKFTNQDDLELRRPAINLPQLEFWHQEDFRNLLLSLISIVSDKTEASLREFLSEQLSQFEKQFIVCKSDLEKSKLEVIAK</sequence>
<reference evidence="1 2" key="1">
    <citation type="submission" date="2017-06" db="EMBL/GenBank/DDBJ databases">
        <title>Genome sequencing of cyanobaciteial culture collection at National Institute for Environmental Studies (NIES).</title>
        <authorList>
            <person name="Hirose Y."/>
            <person name="Shimura Y."/>
            <person name="Fujisawa T."/>
            <person name="Nakamura Y."/>
            <person name="Kawachi M."/>
        </authorList>
    </citation>
    <scope>NUCLEOTIDE SEQUENCE [LARGE SCALE GENOMIC DNA]</scope>
    <source>
        <strain evidence="1 2">NIES-267</strain>
    </source>
</reference>
<evidence type="ECO:0008006" key="3">
    <source>
        <dbReference type="Google" id="ProtNLM"/>
    </source>
</evidence>
<name>A0A1Z4LX61_9CYAN</name>
<accession>A0A1Z4LX61</accession>
<evidence type="ECO:0000313" key="1">
    <source>
        <dbReference type="EMBL" id="BAY85822.1"/>
    </source>
</evidence>
<protein>
    <recommendedName>
        <fullName evidence="3">VWA domain-containing protein</fullName>
    </recommendedName>
</protein>
<gene>
    <name evidence="1" type="ORF">NIES267_53240</name>
</gene>
<dbReference type="EMBL" id="AP018227">
    <property type="protein sequence ID" value="BAY85822.1"/>
    <property type="molecule type" value="Genomic_DNA"/>
</dbReference>
<dbReference type="AlphaFoldDB" id="A0A1Z4LX61"/>
<evidence type="ECO:0000313" key="2">
    <source>
        <dbReference type="Proteomes" id="UP000218418"/>
    </source>
</evidence>
<dbReference type="OrthoDB" id="444138at2"/>
<organism evidence="1 2">
    <name type="scientific">Calothrix parasitica NIES-267</name>
    <dbReference type="NCBI Taxonomy" id="1973488"/>
    <lineage>
        <taxon>Bacteria</taxon>
        <taxon>Bacillati</taxon>
        <taxon>Cyanobacteriota</taxon>
        <taxon>Cyanophyceae</taxon>
        <taxon>Nostocales</taxon>
        <taxon>Calotrichaceae</taxon>
        <taxon>Calothrix</taxon>
    </lineage>
</organism>
<keyword evidence="2" id="KW-1185">Reference proteome</keyword>
<proteinExistence type="predicted"/>
<dbReference type="Proteomes" id="UP000218418">
    <property type="component" value="Chromosome"/>
</dbReference>